<dbReference type="PROSITE" id="PS51324">
    <property type="entry name" value="ERV_ALR"/>
    <property type="match status" value="1"/>
</dbReference>
<sequence length="168" mass="19818">MNSRSTYYKTVKAIYTFDKHEPVPDIHVPDTTPIPTEPTEPTEQEPEPVEEKYTTVIKEKYDNTNPSVWGPPFWFTLHNGALNYPSLANPLYIERMKNFILGIPVMIPCHTCKDHAISFIEYHKDQLDYICASRDKLFKFFVDFHNQVNVRYNKPEMSYNDAYKLYDK</sequence>
<evidence type="ECO:0000256" key="3">
    <source>
        <dbReference type="ARBA" id="ARBA00022630"/>
    </source>
</evidence>
<evidence type="ECO:0000256" key="4">
    <source>
        <dbReference type="ARBA" id="ARBA00022827"/>
    </source>
</evidence>
<dbReference type="AlphaFoldDB" id="A0A6C0E0J0"/>
<name>A0A6C0E0J0_9ZZZZ</name>
<dbReference type="InterPro" id="IPR036774">
    <property type="entry name" value="ERV/ALR_sulphydryl_oxid_sf"/>
</dbReference>
<protein>
    <recommendedName>
        <fullName evidence="2">thiol oxidase</fullName>
        <ecNumber evidence="2">1.8.3.2</ecNumber>
    </recommendedName>
</protein>
<evidence type="ECO:0000256" key="7">
    <source>
        <dbReference type="SAM" id="MobiDB-lite"/>
    </source>
</evidence>
<proteinExistence type="predicted"/>
<accession>A0A6C0E0J0</accession>
<organism evidence="9">
    <name type="scientific">viral metagenome</name>
    <dbReference type="NCBI Taxonomy" id="1070528"/>
    <lineage>
        <taxon>unclassified sequences</taxon>
        <taxon>metagenomes</taxon>
        <taxon>organismal metagenomes</taxon>
    </lineage>
</organism>
<evidence type="ECO:0000313" key="9">
    <source>
        <dbReference type="EMBL" id="QHT22646.1"/>
    </source>
</evidence>
<dbReference type="SUPFAM" id="SSF69000">
    <property type="entry name" value="FAD-dependent thiol oxidase"/>
    <property type="match status" value="1"/>
</dbReference>
<dbReference type="EC" id="1.8.3.2" evidence="2"/>
<dbReference type="PANTHER" id="PTHR12645">
    <property type="entry name" value="ALR/ERV"/>
    <property type="match status" value="1"/>
</dbReference>
<dbReference type="Gene3D" id="1.20.120.310">
    <property type="entry name" value="ERV/ALR sulfhydryl oxidase domain"/>
    <property type="match status" value="1"/>
</dbReference>
<keyword evidence="6" id="KW-1015">Disulfide bond</keyword>
<dbReference type="GO" id="GO:0005739">
    <property type="term" value="C:mitochondrion"/>
    <property type="evidence" value="ECO:0007669"/>
    <property type="project" value="TreeGrafter"/>
</dbReference>
<dbReference type="Pfam" id="PF04777">
    <property type="entry name" value="Evr1_Alr"/>
    <property type="match status" value="1"/>
</dbReference>
<dbReference type="InterPro" id="IPR017905">
    <property type="entry name" value="ERV/ALR_sulphydryl_oxidase"/>
</dbReference>
<reference evidence="9" key="1">
    <citation type="journal article" date="2020" name="Nature">
        <title>Giant virus diversity and host interactions through global metagenomics.</title>
        <authorList>
            <person name="Schulz F."/>
            <person name="Roux S."/>
            <person name="Paez-Espino D."/>
            <person name="Jungbluth S."/>
            <person name="Walsh D.A."/>
            <person name="Denef V.J."/>
            <person name="McMahon K.D."/>
            <person name="Konstantinidis K.T."/>
            <person name="Eloe-Fadrosh E.A."/>
            <person name="Kyrpides N.C."/>
            <person name="Woyke T."/>
        </authorList>
    </citation>
    <scope>NUCLEOTIDE SEQUENCE</scope>
    <source>
        <strain evidence="9">GVMAG-M-3300023179-111</strain>
    </source>
</reference>
<feature type="domain" description="ERV/ALR sulfhydryl oxidase" evidence="8">
    <location>
        <begin position="62"/>
        <end position="166"/>
    </location>
</feature>
<dbReference type="EMBL" id="MN739717">
    <property type="protein sequence ID" value="QHT22646.1"/>
    <property type="molecule type" value="Genomic_DNA"/>
</dbReference>
<keyword evidence="4" id="KW-0274">FAD</keyword>
<keyword evidence="5" id="KW-0560">Oxidoreductase</keyword>
<evidence type="ECO:0000256" key="6">
    <source>
        <dbReference type="ARBA" id="ARBA00023157"/>
    </source>
</evidence>
<dbReference type="PANTHER" id="PTHR12645:SF0">
    <property type="entry name" value="FAD-LINKED SULFHYDRYL OXIDASE ALR"/>
    <property type="match status" value="1"/>
</dbReference>
<evidence type="ECO:0000256" key="2">
    <source>
        <dbReference type="ARBA" id="ARBA00012512"/>
    </source>
</evidence>
<keyword evidence="3" id="KW-0285">Flavoprotein</keyword>
<comment type="cofactor">
    <cofactor evidence="1">
        <name>FAD</name>
        <dbReference type="ChEBI" id="CHEBI:57692"/>
    </cofactor>
</comment>
<dbReference type="GO" id="GO:0050660">
    <property type="term" value="F:flavin adenine dinucleotide binding"/>
    <property type="evidence" value="ECO:0007669"/>
    <property type="project" value="TreeGrafter"/>
</dbReference>
<feature type="region of interest" description="Disordered" evidence="7">
    <location>
        <begin position="22"/>
        <end position="49"/>
    </location>
</feature>
<dbReference type="GO" id="GO:0016971">
    <property type="term" value="F:flavin-dependent sulfhydryl oxidase activity"/>
    <property type="evidence" value="ECO:0007669"/>
    <property type="project" value="InterPro"/>
</dbReference>
<dbReference type="InterPro" id="IPR039799">
    <property type="entry name" value="ALR/ERV"/>
</dbReference>
<feature type="compositionally biased region" description="Low complexity" evidence="7">
    <location>
        <begin position="29"/>
        <end position="39"/>
    </location>
</feature>
<evidence type="ECO:0000259" key="8">
    <source>
        <dbReference type="PROSITE" id="PS51324"/>
    </source>
</evidence>
<evidence type="ECO:0000256" key="1">
    <source>
        <dbReference type="ARBA" id="ARBA00001974"/>
    </source>
</evidence>
<evidence type="ECO:0000256" key="5">
    <source>
        <dbReference type="ARBA" id="ARBA00023002"/>
    </source>
</evidence>